<keyword evidence="1" id="KW-0472">Membrane</keyword>
<dbReference type="Pfam" id="PF13489">
    <property type="entry name" value="Methyltransf_23"/>
    <property type="match status" value="1"/>
</dbReference>
<dbReference type="PANTHER" id="PTHR47473:SF1">
    <property type="entry name" value="METHYLTRANSFERASE DOMAIN-CONTAINING PROTEIN"/>
    <property type="match status" value="1"/>
</dbReference>
<evidence type="ECO:0008006" key="4">
    <source>
        <dbReference type="Google" id="ProtNLM"/>
    </source>
</evidence>
<keyword evidence="3" id="KW-1185">Reference proteome</keyword>
<evidence type="ECO:0000256" key="1">
    <source>
        <dbReference type="SAM" id="Phobius"/>
    </source>
</evidence>
<feature type="transmembrane region" description="Helical" evidence="1">
    <location>
        <begin position="12"/>
        <end position="36"/>
    </location>
</feature>
<organism evidence="2 3">
    <name type="scientific">Aspergillus sydowii CBS 593.65</name>
    <dbReference type="NCBI Taxonomy" id="1036612"/>
    <lineage>
        <taxon>Eukaryota</taxon>
        <taxon>Fungi</taxon>
        <taxon>Dikarya</taxon>
        <taxon>Ascomycota</taxon>
        <taxon>Pezizomycotina</taxon>
        <taxon>Eurotiomycetes</taxon>
        <taxon>Eurotiomycetidae</taxon>
        <taxon>Eurotiales</taxon>
        <taxon>Aspergillaceae</taxon>
        <taxon>Aspergillus</taxon>
        <taxon>Aspergillus subgen. Nidulantes</taxon>
    </lineage>
</organism>
<dbReference type="RefSeq" id="XP_040696489.1">
    <property type="nucleotide sequence ID" value="XM_040844079.1"/>
</dbReference>
<name>A0A1L9T049_9EURO</name>
<keyword evidence="1" id="KW-1133">Transmembrane helix</keyword>
<dbReference type="SUPFAM" id="SSF53335">
    <property type="entry name" value="S-adenosyl-L-methionine-dependent methyltransferases"/>
    <property type="match status" value="1"/>
</dbReference>
<proteinExistence type="predicted"/>
<dbReference type="InterPro" id="IPR021829">
    <property type="entry name" value="DUF3419"/>
</dbReference>
<dbReference type="Gene3D" id="3.40.50.150">
    <property type="entry name" value="Vaccinia Virus protein VP39"/>
    <property type="match status" value="1"/>
</dbReference>
<accession>A0A1L9T049</accession>
<dbReference type="InterPro" id="IPR029063">
    <property type="entry name" value="SAM-dependent_MTases_sf"/>
</dbReference>
<keyword evidence="1" id="KW-0812">Transmembrane</keyword>
<dbReference type="EMBL" id="KV878600">
    <property type="protein sequence ID" value="OJJ52683.1"/>
    <property type="molecule type" value="Genomic_DNA"/>
</dbReference>
<dbReference type="STRING" id="1036612.A0A1L9T049"/>
<reference evidence="3" key="1">
    <citation type="journal article" date="2017" name="Genome Biol.">
        <title>Comparative genomics reveals high biological diversity and specific adaptations in the industrially and medically important fungal genus Aspergillus.</title>
        <authorList>
            <person name="de Vries R.P."/>
            <person name="Riley R."/>
            <person name="Wiebenga A."/>
            <person name="Aguilar-Osorio G."/>
            <person name="Amillis S."/>
            <person name="Uchima C.A."/>
            <person name="Anderluh G."/>
            <person name="Asadollahi M."/>
            <person name="Askin M."/>
            <person name="Barry K."/>
            <person name="Battaglia E."/>
            <person name="Bayram O."/>
            <person name="Benocci T."/>
            <person name="Braus-Stromeyer S.A."/>
            <person name="Caldana C."/>
            <person name="Canovas D."/>
            <person name="Cerqueira G.C."/>
            <person name="Chen F."/>
            <person name="Chen W."/>
            <person name="Choi C."/>
            <person name="Clum A."/>
            <person name="Dos Santos R.A."/>
            <person name="Damasio A.R."/>
            <person name="Diallinas G."/>
            <person name="Emri T."/>
            <person name="Fekete E."/>
            <person name="Flipphi M."/>
            <person name="Freyberg S."/>
            <person name="Gallo A."/>
            <person name="Gournas C."/>
            <person name="Habgood R."/>
            <person name="Hainaut M."/>
            <person name="Harispe M.L."/>
            <person name="Henrissat B."/>
            <person name="Hilden K.S."/>
            <person name="Hope R."/>
            <person name="Hossain A."/>
            <person name="Karabika E."/>
            <person name="Karaffa L."/>
            <person name="Karanyi Z."/>
            <person name="Krasevec N."/>
            <person name="Kuo A."/>
            <person name="Kusch H."/>
            <person name="LaButti K."/>
            <person name="Lagendijk E.L."/>
            <person name="Lapidus A."/>
            <person name="Levasseur A."/>
            <person name="Lindquist E."/>
            <person name="Lipzen A."/>
            <person name="Logrieco A.F."/>
            <person name="MacCabe A."/>
            <person name="Maekelae M.R."/>
            <person name="Malavazi I."/>
            <person name="Melin P."/>
            <person name="Meyer V."/>
            <person name="Mielnichuk N."/>
            <person name="Miskei M."/>
            <person name="Molnar A.P."/>
            <person name="Mule G."/>
            <person name="Ngan C.Y."/>
            <person name="Orejas M."/>
            <person name="Orosz E."/>
            <person name="Ouedraogo J.P."/>
            <person name="Overkamp K.M."/>
            <person name="Park H.-S."/>
            <person name="Perrone G."/>
            <person name="Piumi F."/>
            <person name="Punt P.J."/>
            <person name="Ram A.F."/>
            <person name="Ramon A."/>
            <person name="Rauscher S."/>
            <person name="Record E."/>
            <person name="Riano-Pachon D.M."/>
            <person name="Robert V."/>
            <person name="Roehrig J."/>
            <person name="Ruller R."/>
            <person name="Salamov A."/>
            <person name="Salih N.S."/>
            <person name="Samson R.A."/>
            <person name="Sandor E."/>
            <person name="Sanguinetti M."/>
            <person name="Schuetze T."/>
            <person name="Sepcic K."/>
            <person name="Shelest E."/>
            <person name="Sherlock G."/>
            <person name="Sophianopoulou V."/>
            <person name="Squina F.M."/>
            <person name="Sun H."/>
            <person name="Susca A."/>
            <person name="Todd R.B."/>
            <person name="Tsang A."/>
            <person name="Unkles S.E."/>
            <person name="van de Wiele N."/>
            <person name="van Rossen-Uffink D."/>
            <person name="Oliveira J.V."/>
            <person name="Vesth T.C."/>
            <person name="Visser J."/>
            <person name="Yu J.-H."/>
            <person name="Zhou M."/>
            <person name="Andersen M.R."/>
            <person name="Archer D.B."/>
            <person name="Baker S.E."/>
            <person name="Benoit I."/>
            <person name="Brakhage A.A."/>
            <person name="Braus G.H."/>
            <person name="Fischer R."/>
            <person name="Frisvad J.C."/>
            <person name="Goldman G.H."/>
            <person name="Houbraken J."/>
            <person name="Oakley B."/>
            <person name="Pocsi I."/>
            <person name="Scazzocchio C."/>
            <person name="Seiboth B."/>
            <person name="vanKuyk P.A."/>
            <person name="Wortman J."/>
            <person name="Dyer P.S."/>
            <person name="Grigoriev I.V."/>
        </authorList>
    </citation>
    <scope>NUCLEOTIDE SEQUENCE [LARGE SCALE GENOMIC DNA]</scope>
    <source>
        <strain evidence="3">CBS 593.65</strain>
    </source>
</reference>
<dbReference type="CDD" id="cd02440">
    <property type="entry name" value="AdoMet_MTases"/>
    <property type="match status" value="1"/>
</dbReference>
<dbReference type="AlphaFoldDB" id="A0A1L9T049"/>
<evidence type="ECO:0000313" key="2">
    <source>
        <dbReference type="EMBL" id="OJJ52683.1"/>
    </source>
</evidence>
<dbReference type="Proteomes" id="UP000184356">
    <property type="component" value="Unassembled WGS sequence"/>
</dbReference>
<dbReference type="GeneID" id="63760152"/>
<evidence type="ECO:0000313" key="3">
    <source>
        <dbReference type="Proteomes" id="UP000184356"/>
    </source>
</evidence>
<gene>
    <name evidence="2" type="ORF">ASPSYDRAFT_214059</name>
</gene>
<dbReference type="OrthoDB" id="10253390at2759"/>
<dbReference type="Pfam" id="PF11899">
    <property type="entry name" value="DUF3419"/>
    <property type="match status" value="1"/>
</dbReference>
<dbReference type="PANTHER" id="PTHR47473">
    <property type="entry name" value="BTA1P"/>
    <property type="match status" value="1"/>
</dbReference>
<dbReference type="VEuPathDB" id="FungiDB:ASPSYDRAFT_214059"/>
<protein>
    <recommendedName>
        <fullName evidence="4">Methyltransferase domain-containing protein</fullName>
    </recommendedName>
</protein>
<sequence>MHNMAFSEDDSLSLISIASPLTLTGFSTIALCGLFLSRLLGRQRAHSNEHASPGRLQAFLLFCYCCFLKPQGDRSSQQKFLESFYKRQAAVYDTTRDRLLQGRTEMLALVAAQLKARPKSERVWIDVGGGTGWCIEAMSAFVDVPEFFSTVFLVDLSPSLCEVARQRFRRLGWKNVQVVCEDARAFCPPQKAGLITMSYSLSMIPDYYPVIDSLVHLLAVDGVIGVVDFYTQSGREFGARNYTGSHAGRHVNWFLRSFWRSWFELDHISVDAARRDYLEFKFGTVLTVNARNQGLGWIPYYIWLGRRGMMQSIDQTLRPKDSELAVQNRAAKVPLPAAFYQNHPWRAHYHDQLPKHTQFHDEYIYAFTWEDARQDHALLNLRADDVVLAITSAGDNILSYATKSPASIHAVDLNPAQNHLLELKLACYTALPYEDFWLLFGEGKHPGFRHLLLNDLSPHLSSGAFQYWRERVDVFERPNSRGLYDTGGSRHALRVIRWTAGLLRCRTAIRQFVAAGSLPEQVHAWKALLRPALLSPLLCKLVISQESFLWRALGVPQNQLAMIEADHRARDTSCGQGRSRAVWRYMVDTLDPVAQQTHIAKDNPYYYVCLAGQFSQTCHPEYLSAKAHALLSQPGTLDNLHLHTDEIAEVLTQITPASLTVAVLMDSMDWFDPGADSAAAQVTRLNGAMKIGGRILLRSAALRPWYLATFTTRGFTAECVGQRTEGSCMDRVNMYASCWICTKVEDVSAAVVDMLEA</sequence>